<evidence type="ECO:0000313" key="7">
    <source>
        <dbReference type="EMBL" id="KAI5072217.1"/>
    </source>
</evidence>
<sequence>MNLISARNLFLLVVILSLQTHLGSIIQRLIPLCHASPHTLRHTHYQNIAISRRAAALQASPENPDDIFLSTTPYWLNQTLDHFDPQGSPKFPQRFFEYLGFFKAPHGPIFLTICGESTCPGILNDYIAVLAKRFGAAIVTLEHRYYGFSYPFEDLSTKNLKYLNSKQALSDLATFRNHYQDLINARYHRSSTIADNAWVTFGGSYAGALSAWFRLKFPHLTRGSLASSAIVNAIQDYFAFDQQVAKSIGPKCTQALQAVKANVNHSMRKNATLLKSMFGAELIKNDADFLSLLADSTALAAQYGFQDLLCKPLVKSFDTKKNMLVAYQTYVKNTIYDGFGINPIDYNRDNMKNATLAGPNSGSRLWTYQFCTEFGLLQAAPPTNSLRFSQLSSKYYLDLCSYIFGEETTPNSDATNLYYGGNDIAGSRILFTNGAQDPWRHASKQVSTQSEPVIVVDCQNCAHCVDLSGCPQFPFHPQGDASLCKPRDSIDKARILIEDYINLWITS</sequence>
<feature type="chain" id="PRO_5040045542" description="Serine protease EDA2" evidence="6">
    <location>
        <begin position="36"/>
        <end position="507"/>
    </location>
</feature>
<dbReference type="InterPro" id="IPR042269">
    <property type="entry name" value="Ser_carbopepase_S28_SKS"/>
</dbReference>
<feature type="signal peptide" evidence="6">
    <location>
        <begin position="1"/>
        <end position="35"/>
    </location>
</feature>
<evidence type="ECO:0008006" key="10">
    <source>
        <dbReference type="Google" id="ProtNLM"/>
    </source>
</evidence>
<name>A0A9D4URM6_ADICA</name>
<comment type="similarity">
    <text evidence="1">Belongs to the peptidase S28 family.</text>
</comment>
<dbReference type="PANTHER" id="PTHR11010:SF11">
    <property type="entry name" value="THYMUS-SPECIFIC SERINE PROTEASE"/>
    <property type="match status" value="1"/>
</dbReference>
<accession>A0A9D4URM6</accession>
<proteinExistence type="inferred from homology"/>
<dbReference type="PANTHER" id="PTHR11010">
    <property type="entry name" value="PROTEASE S28 PRO-X CARBOXYPEPTIDASE-RELATED"/>
    <property type="match status" value="1"/>
</dbReference>
<evidence type="ECO:0000256" key="2">
    <source>
        <dbReference type="ARBA" id="ARBA00022670"/>
    </source>
</evidence>
<dbReference type="OrthoDB" id="1735038at2759"/>
<dbReference type="Proteomes" id="UP000886520">
    <property type="component" value="Chromosome 12"/>
</dbReference>
<organism evidence="8 9">
    <name type="scientific">Adiantum capillus-veneris</name>
    <name type="common">Maidenhair fern</name>
    <dbReference type="NCBI Taxonomy" id="13818"/>
    <lineage>
        <taxon>Eukaryota</taxon>
        <taxon>Viridiplantae</taxon>
        <taxon>Streptophyta</taxon>
        <taxon>Embryophyta</taxon>
        <taxon>Tracheophyta</taxon>
        <taxon>Polypodiopsida</taxon>
        <taxon>Polypodiidae</taxon>
        <taxon>Polypodiales</taxon>
        <taxon>Pteridineae</taxon>
        <taxon>Pteridaceae</taxon>
        <taxon>Vittarioideae</taxon>
        <taxon>Adiantum</taxon>
    </lineage>
</organism>
<evidence type="ECO:0000256" key="6">
    <source>
        <dbReference type="SAM" id="SignalP"/>
    </source>
</evidence>
<evidence type="ECO:0000256" key="1">
    <source>
        <dbReference type="ARBA" id="ARBA00011079"/>
    </source>
</evidence>
<keyword evidence="9" id="KW-1185">Reference proteome</keyword>
<dbReference type="GO" id="GO:0070008">
    <property type="term" value="F:serine-type exopeptidase activity"/>
    <property type="evidence" value="ECO:0007669"/>
    <property type="project" value="InterPro"/>
</dbReference>
<dbReference type="InterPro" id="IPR029058">
    <property type="entry name" value="AB_hydrolase_fold"/>
</dbReference>
<keyword evidence="3 6" id="KW-0732">Signal</keyword>
<dbReference type="FunFam" id="1.20.120.980:FF:000005">
    <property type="entry name" value="Clan SC, family S28, unassigned serine peptidase"/>
    <property type="match status" value="1"/>
</dbReference>
<dbReference type="Gene3D" id="1.20.120.980">
    <property type="entry name" value="Serine carboxypeptidase S28, SKS domain"/>
    <property type="match status" value="1"/>
</dbReference>
<comment type="caution">
    <text evidence="8">The sequence shown here is derived from an EMBL/GenBank/DDBJ whole genome shotgun (WGS) entry which is preliminary data.</text>
</comment>
<keyword evidence="5" id="KW-0325">Glycoprotein</keyword>
<reference evidence="8" key="1">
    <citation type="submission" date="2021-01" db="EMBL/GenBank/DDBJ databases">
        <title>Adiantum capillus-veneris genome.</title>
        <authorList>
            <person name="Fang Y."/>
            <person name="Liao Q."/>
        </authorList>
    </citation>
    <scope>NUCLEOTIDE SEQUENCE</scope>
    <source>
        <strain evidence="8">H3</strain>
        <tissue evidence="8">Leaf</tissue>
    </source>
</reference>
<gene>
    <name evidence="7" type="ORF">GOP47_0012323</name>
    <name evidence="8" type="ORF">GOP47_0012929</name>
</gene>
<dbReference type="Gene3D" id="3.40.50.1820">
    <property type="entry name" value="alpha/beta hydrolase"/>
    <property type="match status" value="1"/>
</dbReference>
<dbReference type="GO" id="GO:0006508">
    <property type="term" value="P:proteolysis"/>
    <property type="evidence" value="ECO:0007669"/>
    <property type="project" value="UniProtKB-KW"/>
</dbReference>
<dbReference type="GO" id="GO:0005773">
    <property type="term" value="C:vacuole"/>
    <property type="evidence" value="ECO:0007669"/>
    <property type="project" value="TreeGrafter"/>
</dbReference>
<dbReference type="AlphaFoldDB" id="A0A9D4URM6"/>
<keyword evidence="2" id="KW-0645">Protease</keyword>
<dbReference type="Pfam" id="PF05577">
    <property type="entry name" value="Peptidase_S28"/>
    <property type="match status" value="1"/>
</dbReference>
<evidence type="ECO:0000256" key="4">
    <source>
        <dbReference type="ARBA" id="ARBA00022801"/>
    </source>
</evidence>
<keyword evidence="4" id="KW-0378">Hydrolase</keyword>
<dbReference type="EMBL" id="JABFUD020000012">
    <property type="protein sequence ID" value="KAI5072217.1"/>
    <property type="molecule type" value="Genomic_DNA"/>
</dbReference>
<evidence type="ECO:0000313" key="8">
    <source>
        <dbReference type="EMBL" id="KAI5072823.1"/>
    </source>
</evidence>
<protein>
    <recommendedName>
        <fullName evidence="10">Serine protease EDA2</fullName>
    </recommendedName>
</protein>
<dbReference type="GO" id="GO:0008239">
    <property type="term" value="F:dipeptidyl-peptidase activity"/>
    <property type="evidence" value="ECO:0007669"/>
    <property type="project" value="TreeGrafter"/>
</dbReference>
<dbReference type="SUPFAM" id="SSF53474">
    <property type="entry name" value="alpha/beta-Hydrolases"/>
    <property type="match status" value="1"/>
</dbReference>
<evidence type="ECO:0000313" key="9">
    <source>
        <dbReference type="Proteomes" id="UP000886520"/>
    </source>
</evidence>
<evidence type="ECO:0000256" key="5">
    <source>
        <dbReference type="ARBA" id="ARBA00023180"/>
    </source>
</evidence>
<dbReference type="EMBL" id="JABFUD020000012">
    <property type="protein sequence ID" value="KAI5072823.1"/>
    <property type="molecule type" value="Genomic_DNA"/>
</dbReference>
<evidence type="ECO:0000256" key="3">
    <source>
        <dbReference type="ARBA" id="ARBA00022729"/>
    </source>
</evidence>
<dbReference type="InterPro" id="IPR008758">
    <property type="entry name" value="Peptidase_S28"/>
</dbReference>